<proteinExistence type="predicted"/>
<dbReference type="GeneID" id="136074029"/>
<evidence type="ECO:0000313" key="3">
    <source>
        <dbReference type="RefSeq" id="XP_065642399.1"/>
    </source>
</evidence>
<name>A0ABM4B0T4_HYDVU</name>
<organism evidence="2 3">
    <name type="scientific">Hydra vulgaris</name>
    <name type="common">Hydra</name>
    <name type="synonym">Hydra attenuata</name>
    <dbReference type="NCBI Taxonomy" id="6087"/>
    <lineage>
        <taxon>Eukaryota</taxon>
        <taxon>Metazoa</taxon>
        <taxon>Cnidaria</taxon>
        <taxon>Hydrozoa</taxon>
        <taxon>Hydroidolina</taxon>
        <taxon>Anthoathecata</taxon>
        <taxon>Aplanulata</taxon>
        <taxon>Hydridae</taxon>
        <taxon>Hydra</taxon>
    </lineage>
</organism>
<keyword evidence="2" id="KW-1185">Reference proteome</keyword>
<feature type="domain" description="Mutator-like transposase" evidence="1">
    <location>
        <begin position="7"/>
        <end position="127"/>
    </location>
</feature>
<dbReference type="Proteomes" id="UP001652625">
    <property type="component" value="Chromosome 01"/>
</dbReference>
<reference evidence="2" key="1">
    <citation type="submission" date="2025-05" db="UniProtKB">
        <authorList>
            <consortium name="RefSeq"/>
        </authorList>
    </citation>
    <scope>NUCLEOTIDE SEQUENCE [LARGE SCALE GENOMIC DNA]</scope>
</reference>
<protein>
    <submittedName>
        <fullName evidence="3">Uncharacterized protein LOC136074029</fullName>
    </submittedName>
</protein>
<gene>
    <name evidence="3" type="primary">LOC136074029</name>
</gene>
<evidence type="ECO:0000313" key="2">
    <source>
        <dbReference type="Proteomes" id="UP001652625"/>
    </source>
</evidence>
<dbReference type="InterPro" id="IPR049012">
    <property type="entry name" value="Mutator_transp_dom"/>
</dbReference>
<sequence>MMLSQDITCGFDGSWQKRGYTSNNGVVTVVSAENGKCIDFEIETKTCKLCSIWELKKYTHPVEYTEFHYLHHQKCQISHTGSASSMESSGVIKIFLRSEKKNNLRYTTFLGEGDSSSNSSVVAVKPYLGGAGRLTENVINILQNYYGKSIRQNIGDLYGMKKSVAAVLFHCSENCDGETCHQYCLRTKDLWCEFQADKLTGKATYKENIFIPASVCYAIKPIFTDLGSDKLLEKCLHGKTQNPNESLNQLIWKRCPKDIFIERTALSIGVASAVLNFNDGQQFLNKLFNELGMIFGINALNYVLHKETKRISKAEKQCTLKLKSRRKKLRAIQKGFCDQNETLEDSDIQKIFKVFKDVHIDILMFSITSPENKFCLSKVESNYGEIDDIAVENSLYSSIDTLTSTKDFYMSGH</sequence>
<accession>A0ABM4B0T4</accession>
<dbReference type="Pfam" id="PF20700">
    <property type="entry name" value="Mutator"/>
    <property type="match status" value="1"/>
</dbReference>
<reference evidence="3" key="2">
    <citation type="submission" date="2025-08" db="UniProtKB">
        <authorList>
            <consortium name="RefSeq"/>
        </authorList>
    </citation>
    <scope>IDENTIFICATION</scope>
</reference>
<dbReference type="RefSeq" id="XP_065642399.1">
    <property type="nucleotide sequence ID" value="XM_065786327.1"/>
</dbReference>
<evidence type="ECO:0000259" key="1">
    <source>
        <dbReference type="Pfam" id="PF20700"/>
    </source>
</evidence>